<evidence type="ECO:0000313" key="1">
    <source>
        <dbReference type="EMBL" id="CAD0089761.1"/>
    </source>
</evidence>
<name>A0A9N8JKZ6_9PEZI</name>
<sequence>MAILCHLPGRTHPEAHAKAIGEKEIALFAPHPIGPCSGTMTDEYRERVRRDPGVLKVIQYDGDGEWF</sequence>
<dbReference type="EMBL" id="CAIJEN010000008">
    <property type="protein sequence ID" value="CAD0089761.1"/>
    <property type="molecule type" value="Genomic_DNA"/>
</dbReference>
<dbReference type="AlphaFoldDB" id="A0A9N8JKZ6"/>
<comment type="caution">
    <text evidence="1">The sequence shown here is derived from an EMBL/GenBank/DDBJ whole genome shotgun (WGS) entry which is preliminary data.</text>
</comment>
<dbReference type="Proteomes" id="UP000716446">
    <property type="component" value="Unassembled WGS sequence"/>
</dbReference>
<protein>
    <submittedName>
        <fullName evidence="1">Uncharacterized protein</fullName>
    </submittedName>
</protein>
<proteinExistence type="predicted"/>
<accession>A0A9N8JKZ6</accession>
<reference evidence="1" key="1">
    <citation type="submission" date="2020-06" db="EMBL/GenBank/DDBJ databases">
        <authorList>
            <person name="Onetto C."/>
        </authorList>
    </citation>
    <scope>NUCLEOTIDE SEQUENCE</scope>
</reference>
<keyword evidence="2" id="KW-1185">Reference proteome</keyword>
<evidence type="ECO:0000313" key="2">
    <source>
        <dbReference type="Proteomes" id="UP000716446"/>
    </source>
</evidence>
<organism evidence="1 2">
    <name type="scientific">Aureobasidium vineae</name>
    <dbReference type="NCBI Taxonomy" id="2773715"/>
    <lineage>
        <taxon>Eukaryota</taxon>
        <taxon>Fungi</taxon>
        <taxon>Dikarya</taxon>
        <taxon>Ascomycota</taxon>
        <taxon>Pezizomycotina</taxon>
        <taxon>Dothideomycetes</taxon>
        <taxon>Dothideomycetidae</taxon>
        <taxon>Dothideales</taxon>
        <taxon>Saccotheciaceae</taxon>
        <taxon>Aureobasidium</taxon>
    </lineage>
</organism>
<gene>
    <name evidence="1" type="ORF">AWRI4619_LOCUS5832</name>
</gene>